<protein>
    <submittedName>
        <fullName evidence="2">Uncharacterized protein</fullName>
    </submittedName>
</protein>
<reference evidence="2 3" key="1">
    <citation type="submission" date="2019-02" db="EMBL/GenBank/DDBJ databases">
        <title>Deep-cultivation of Planctomycetes and their phenomic and genomic characterization uncovers novel biology.</title>
        <authorList>
            <person name="Wiegand S."/>
            <person name="Jogler M."/>
            <person name="Boedeker C."/>
            <person name="Pinto D."/>
            <person name="Vollmers J."/>
            <person name="Rivas-Marin E."/>
            <person name="Kohn T."/>
            <person name="Peeters S.H."/>
            <person name="Heuer A."/>
            <person name="Rast P."/>
            <person name="Oberbeckmann S."/>
            <person name="Bunk B."/>
            <person name="Jeske O."/>
            <person name="Meyerdierks A."/>
            <person name="Storesund J.E."/>
            <person name="Kallscheuer N."/>
            <person name="Luecker S."/>
            <person name="Lage O.M."/>
            <person name="Pohl T."/>
            <person name="Merkel B.J."/>
            <person name="Hornburger P."/>
            <person name="Mueller R.-W."/>
            <person name="Bruemmer F."/>
            <person name="Labrenz M."/>
            <person name="Spormann A.M."/>
            <person name="Op Den Camp H."/>
            <person name="Overmann J."/>
            <person name="Amann R."/>
            <person name="Jetten M.S.M."/>
            <person name="Mascher T."/>
            <person name="Medema M.H."/>
            <person name="Devos D.P."/>
            <person name="Kaster A.-K."/>
            <person name="Ovreas L."/>
            <person name="Rohde M."/>
            <person name="Galperin M.Y."/>
            <person name="Jogler C."/>
        </authorList>
    </citation>
    <scope>NUCLEOTIDE SEQUENCE [LARGE SCALE GENOMIC DNA]</scope>
    <source>
        <strain evidence="2 3">Poly41</strain>
    </source>
</reference>
<gene>
    <name evidence="2" type="ORF">Poly41_47330</name>
</gene>
<name>A0A5C6DD92_9BACT</name>
<evidence type="ECO:0000256" key="1">
    <source>
        <dbReference type="SAM" id="MobiDB-lite"/>
    </source>
</evidence>
<feature type="compositionally biased region" description="Basic and acidic residues" evidence="1">
    <location>
        <begin position="253"/>
        <end position="263"/>
    </location>
</feature>
<feature type="region of interest" description="Disordered" evidence="1">
    <location>
        <begin position="209"/>
        <end position="283"/>
    </location>
</feature>
<feature type="compositionally biased region" description="Basic and acidic residues" evidence="1">
    <location>
        <begin position="224"/>
        <end position="239"/>
    </location>
</feature>
<accession>A0A5C6DD92</accession>
<organism evidence="2 3">
    <name type="scientific">Novipirellula artificiosorum</name>
    <dbReference type="NCBI Taxonomy" id="2528016"/>
    <lineage>
        <taxon>Bacteria</taxon>
        <taxon>Pseudomonadati</taxon>
        <taxon>Planctomycetota</taxon>
        <taxon>Planctomycetia</taxon>
        <taxon>Pirellulales</taxon>
        <taxon>Pirellulaceae</taxon>
        <taxon>Novipirellula</taxon>
    </lineage>
</organism>
<evidence type="ECO:0000313" key="2">
    <source>
        <dbReference type="EMBL" id="TWU33737.1"/>
    </source>
</evidence>
<comment type="caution">
    <text evidence="2">The sequence shown here is derived from an EMBL/GenBank/DDBJ whole genome shotgun (WGS) entry which is preliminary data.</text>
</comment>
<evidence type="ECO:0000313" key="3">
    <source>
        <dbReference type="Proteomes" id="UP000319143"/>
    </source>
</evidence>
<keyword evidence="3" id="KW-1185">Reference proteome</keyword>
<sequence length="304" mass="35754">MVLKTGFEPLVDTWLPKAERWLEQERDKPIECLLVWYMRGDSETDRKHGWDDLPKYYRSHFADGIKSWHCIKKEQEFLQIAYRGSLTGWREVFGNFDLYCRDFVRIEPSDYLDGWCSLDRWTITLFFLLQNGLISEAVGGRRMNLDPRFKVASESWTPTDTRFAVDKPMLGPLKELSDSLKDSADQYGFYAHITDLRIASVDAIRSLQKRREEHVPQTPGHANVENHHDTSPPEVDRPQKKSTRGRKPKKTLSKQEKRVREAWNTKGYETYADLDRELGEPEGTTKTILDRLRNWEKIRKQNDC</sequence>
<feature type="compositionally biased region" description="Basic residues" evidence="1">
    <location>
        <begin position="240"/>
        <end position="252"/>
    </location>
</feature>
<proteinExistence type="predicted"/>
<dbReference type="AlphaFoldDB" id="A0A5C6DD92"/>
<dbReference type="Proteomes" id="UP000319143">
    <property type="component" value="Unassembled WGS sequence"/>
</dbReference>
<dbReference type="EMBL" id="SJPV01000009">
    <property type="protein sequence ID" value="TWU33737.1"/>
    <property type="molecule type" value="Genomic_DNA"/>
</dbReference>